<sequence length="254" mass="29077">MCKYKSLVKSVRTYFGLIICLVSIDTTLAQSIYYENSFSFSTSINFDVEEPFNINPLESRTANSLLVGFESKKIFNLLYYNVGSGYQQNRFKQEFEAGGKSLGFYNFSTLELKIQIGIGIEKIMKQTNSSVYFECGFSPDYLIGKTFQVENTNELLIPQLNNILYSNFIKLNNSNKIISALTPYFNIGSKVKISEKILLRTYCQLVIRDDYITTTRYSFIPTAPNGIGFTRNPLNNTLIKISRFNLGFRLIYSL</sequence>
<reference evidence="1 2" key="1">
    <citation type="submission" date="2019-02" db="EMBL/GenBank/DDBJ databases">
        <title>Genome sequence of the sea-ice species Brumimicrobium glaciale.</title>
        <authorList>
            <person name="Bowman J.P."/>
        </authorList>
    </citation>
    <scope>NUCLEOTIDE SEQUENCE [LARGE SCALE GENOMIC DNA]</scope>
    <source>
        <strain evidence="1 2">IC156</strain>
    </source>
</reference>
<dbReference type="Proteomes" id="UP000293952">
    <property type="component" value="Unassembled WGS sequence"/>
</dbReference>
<dbReference type="RefSeq" id="WP_130092170.1">
    <property type="nucleotide sequence ID" value="NZ_SETE01000001.1"/>
</dbReference>
<gene>
    <name evidence="1" type="ORF">ERX46_02070</name>
</gene>
<dbReference type="AlphaFoldDB" id="A0A4Q4KUI8"/>
<keyword evidence="2" id="KW-1185">Reference proteome</keyword>
<dbReference type="EMBL" id="SETE01000001">
    <property type="protein sequence ID" value="RYM35804.1"/>
    <property type="molecule type" value="Genomic_DNA"/>
</dbReference>
<evidence type="ECO:0000313" key="2">
    <source>
        <dbReference type="Proteomes" id="UP000293952"/>
    </source>
</evidence>
<comment type="caution">
    <text evidence="1">The sequence shown here is derived from an EMBL/GenBank/DDBJ whole genome shotgun (WGS) entry which is preliminary data.</text>
</comment>
<evidence type="ECO:0000313" key="1">
    <source>
        <dbReference type="EMBL" id="RYM35804.1"/>
    </source>
</evidence>
<accession>A0A4Q4KUI8</accession>
<proteinExistence type="predicted"/>
<protein>
    <submittedName>
        <fullName evidence="1">Uncharacterized protein</fullName>
    </submittedName>
</protein>
<organism evidence="1 2">
    <name type="scientific">Brumimicrobium glaciale</name>
    <dbReference type="NCBI Taxonomy" id="200475"/>
    <lineage>
        <taxon>Bacteria</taxon>
        <taxon>Pseudomonadati</taxon>
        <taxon>Bacteroidota</taxon>
        <taxon>Flavobacteriia</taxon>
        <taxon>Flavobacteriales</taxon>
        <taxon>Crocinitomicaceae</taxon>
        <taxon>Brumimicrobium</taxon>
    </lineage>
</organism>
<name>A0A4Q4KUI8_9FLAO</name>